<dbReference type="Gene3D" id="3.30.70.100">
    <property type="match status" value="1"/>
</dbReference>
<evidence type="ECO:0000313" key="2">
    <source>
        <dbReference type="Proteomes" id="UP000186230"/>
    </source>
</evidence>
<organism evidence="1 2">
    <name type="scientific">Christiangramia flava JLT2011</name>
    <dbReference type="NCBI Taxonomy" id="1229726"/>
    <lineage>
        <taxon>Bacteria</taxon>
        <taxon>Pseudomonadati</taxon>
        <taxon>Bacteroidota</taxon>
        <taxon>Flavobacteriia</taxon>
        <taxon>Flavobacteriales</taxon>
        <taxon>Flavobacteriaceae</taxon>
        <taxon>Christiangramia</taxon>
    </lineage>
</organism>
<dbReference type="SUPFAM" id="SSF55008">
    <property type="entry name" value="HMA, heavy metal-associated domain"/>
    <property type="match status" value="1"/>
</dbReference>
<evidence type="ECO:0000313" key="1">
    <source>
        <dbReference type="EMBL" id="APU69729.1"/>
    </source>
</evidence>
<accession>A0A1L7I810</accession>
<dbReference type="InterPro" id="IPR036163">
    <property type="entry name" value="HMA_dom_sf"/>
</dbReference>
<gene>
    <name evidence="1" type="ORF">GRFL_3005</name>
</gene>
<dbReference type="STRING" id="1229726.GRFL_3005"/>
<keyword evidence="2" id="KW-1185">Reference proteome</keyword>
<dbReference type="EMBL" id="CP016359">
    <property type="protein sequence ID" value="APU69729.1"/>
    <property type="molecule type" value="Genomic_DNA"/>
</dbReference>
<dbReference type="Proteomes" id="UP000186230">
    <property type="component" value="Chromosome"/>
</dbReference>
<sequence>MKSIFNILIVLSVVLSTTTGFAQIKNPTRETVKILGNCDTCKSAIENAGKLKNVASVTWNKDSKMAEISFDSEKTNRDEILKRIALAGYDNDEYLAPDAAYAQLAEYCKYERQQKQPIRAMDHTKMEKKKNKPMEEMTMPEMTETNPMEAVFNNYFAIKDALVKTNATIANGKSAEWLTILKNLKTEALTAEGQTAVTKVMPSLMEAAKSIAATKDIGKQRETFKVLSKYMHDIISVYDTNETLYYQYCPMQDANWLSKDKTVKNPYYGSQMLSCGSTVETIDTKN</sequence>
<dbReference type="GO" id="GO:0046872">
    <property type="term" value="F:metal ion binding"/>
    <property type="evidence" value="ECO:0007669"/>
    <property type="project" value="InterPro"/>
</dbReference>
<dbReference type="KEGG" id="gfl:GRFL_3005"/>
<name>A0A1L7I810_9FLAO</name>
<dbReference type="Pfam" id="PF11827">
    <property type="entry name" value="DUF3347"/>
    <property type="match status" value="1"/>
</dbReference>
<proteinExistence type="predicted"/>
<reference evidence="1 2" key="1">
    <citation type="submission" date="2016-07" db="EMBL/GenBank/DDBJ databases">
        <title>Multi-omics approach to identify versatile polysaccharide utilization systems of a marine flavobacterium Gramella flava.</title>
        <authorList>
            <person name="Tang K."/>
        </authorList>
    </citation>
    <scope>NUCLEOTIDE SEQUENCE [LARGE SCALE GENOMIC DNA]</scope>
    <source>
        <strain evidence="1 2">JLT2011</strain>
    </source>
</reference>
<dbReference type="AlphaFoldDB" id="A0A1L7I810"/>
<dbReference type="RefSeq" id="WP_083645360.1">
    <property type="nucleotide sequence ID" value="NZ_AMRU01000005.1"/>
</dbReference>
<protein>
    <submittedName>
        <fullName evidence="1">Putative Co/Zn/Cd efflux system membrane fusion protein</fullName>
    </submittedName>
</protein>
<dbReference type="InterPro" id="IPR021782">
    <property type="entry name" value="DUF3347"/>
</dbReference>
<dbReference type="OrthoDB" id="5513217at2"/>